<dbReference type="GO" id="GO:0006508">
    <property type="term" value="P:proteolysis"/>
    <property type="evidence" value="ECO:0007669"/>
    <property type="project" value="UniProtKB-KW"/>
</dbReference>
<comment type="similarity">
    <text evidence="4">Belongs to the peptidase M29 family.</text>
</comment>
<name>A0A0X8FBG9_9LACT</name>
<dbReference type="PANTHER" id="PTHR34448:SF3">
    <property type="entry name" value="AMINOPEPTIDASE AMPS"/>
    <property type="match status" value="1"/>
</dbReference>
<sequence length="415" mass="46722">MENFNELLDKYAQLLIQKSIQVESQENVMIYIDIDQAPLARLLAKHAYEAGAKRVYFTWQDDSIKKMDYQYVASENLTTIEEYTIARDKDLIENKKISRLSIISSDPNLLDGIPDEKVHRVQKANSLAFETRREATMKNAIKWGVAGAASYGWARHVFPELADDPKACVDALWHEIFKACRVYEDDPVAAWDQHKDNLEKRAAYMNDQQFDSLHYLAPGTDLYLGLPKDHIWTSAESLSQDGKPFIANMPTEEIFTAPDTRRMSGYVRSTKPLSYANTTIKGIEVHFEDGQISQITAEQGQKILEDLVENNDGARGLGEVALVPHRSPISLSNLTFYNTLFDENASNHLAIGAAYPTTVKNTEGMSDEELQAIGLNVSNVHVDFMIGSEAMDIYGIRANGEEVPIFKQGEWAFSV</sequence>
<evidence type="ECO:0000256" key="8">
    <source>
        <dbReference type="ARBA" id="ARBA00022801"/>
    </source>
</evidence>
<dbReference type="SUPFAM" id="SSF144052">
    <property type="entry name" value="Thermophilic metalloprotease-like"/>
    <property type="match status" value="1"/>
</dbReference>
<keyword evidence="7" id="KW-0479">Metal-binding</keyword>
<dbReference type="AlphaFoldDB" id="A0A0X8FBG9"/>
<gene>
    <name evidence="10" type="ORF">AWM72_05630</name>
    <name evidence="11" type="ORF">CYJ28_04865</name>
</gene>
<reference evidence="11 13" key="3">
    <citation type="submission" date="2017-12" db="EMBL/GenBank/DDBJ databases">
        <title>Phylogenetic diversity of female urinary microbiome.</title>
        <authorList>
            <person name="Thomas-White K."/>
            <person name="Wolfe A.J."/>
        </authorList>
    </citation>
    <scope>NUCLEOTIDE SEQUENCE [LARGE SCALE GENOMIC DNA]</scope>
    <source>
        <strain evidence="11 13">UMB0139</strain>
    </source>
</reference>
<dbReference type="PANTHER" id="PTHR34448">
    <property type="entry name" value="AMINOPEPTIDASE"/>
    <property type="match status" value="1"/>
</dbReference>
<evidence type="ECO:0000256" key="3">
    <source>
        <dbReference type="ARBA" id="ARBA00001947"/>
    </source>
</evidence>
<evidence type="ECO:0000256" key="4">
    <source>
        <dbReference type="ARBA" id="ARBA00008236"/>
    </source>
</evidence>
<evidence type="ECO:0000256" key="1">
    <source>
        <dbReference type="ARBA" id="ARBA00001941"/>
    </source>
</evidence>
<evidence type="ECO:0000313" key="13">
    <source>
        <dbReference type="Proteomes" id="UP000234239"/>
    </source>
</evidence>
<reference evidence="12" key="2">
    <citation type="submission" date="2016-01" db="EMBL/GenBank/DDBJ databases">
        <title>Six Aerococcus type strain genome sequencing and assembly using PacBio and Illumina Hiseq.</title>
        <authorList>
            <person name="Carkaci D."/>
            <person name="Dargis R."/>
            <person name="Nielsen X.C."/>
            <person name="Skovgaard O."/>
            <person name="Fuursted K."/>
            <person name="Christensen J.J."/>
        </authorList>
    </citation>
    <scope>NUCLEOTIDE SEQUENCE [LARGE SCALE GENOMIC DNA]</scope>
    <source>
        <strain evidence="12">CCUG43001</strain>
    </source>
</reference>
<evidence type="ECO:0000256" key="5">
    <source>
        <dbReference type="ARBA" id="ARBA00022438"/>
    </source>
</evidence>
<dbReference type="GeneID" id="92903546"/>
<reference evidence="10 12" key="1">
    <citation type="journal article" date="2016" name="Genome Announc.">
        <title>Complete Genome Sequences of Aerococcus christensenii CCUG 28831T, Aerococcus sanguinicola CCUG 43001T, Aerococcus urinae CCUG 36881T, Aerococcus urinaeequi CCUG 28094T, Aerococcus urinaehominis CCUG 42038 BT, and Aerococcus viridans CCUG 4311T.</title>
        <authorList>
            <person name="Carkaci D."/>
            <person name="Dargis R."/>
            <person name="Nielsen X.C."/>
            <person name="Skovgaard O."/>
            <person name="Fuursted K."/>
            <person name="Christensen J.J."/>
        </authorList>
    </citation>
    <scope>NUCLEOTIDE SEQUENCE [LARGE SCALE GENOMIC DNA]</scope>
    <source>
        <strain evidence="10 12">CCUG43001</strain>
    </source>
</reference>
<evidence type="ECO:0000313" key="12">
    <source>
        <dbReference type="Proteomes" id="UP000069912"/>
    </source>
</evidence>
<evidence type="ECO:0000256" key="6">
    <source>
        <dbReference type="ARBA" id="ARBA00022670"/>
    </source>
</evidence>
<dbReference type="GO" id="GO:0008237">
    <property type="term" value="F:metallopeptidase activity"/>
    <property type="evidence" value="ECO:0007669"/>
    <property type="project" value="UniProtKB-KW"/>
</dbReference>
<dbReference type="OrthoDB" id="9803993at2"/>
<comment type="cofactor">
    <cofactor evidence="1">
        <name>Co(2+)</name>
        <dbReference type="ChEBI" id="CHEBI:48828"/>
    </cofactor>
</comment>
<dbReference type="EMBL" id="CP014160">
    <property type="protein sequence ID" value="AMB94274.1"/>
    <property type="molecule type" value="Genomic_DNA"/>
</dbReference>
<dbReference type="EMBL" id="PKGY01000002">
    <property type="protein sequence ID" value="PKZ22450.1"/>
    <property type="molecule type" value="Genomic_DNA"/>
</dbReference>
<keyword evidence="8" id="KW-0378">Hydrolase</keyword>
<evidence type="ECO:0000313" key="10">
    <source>
        <dbReference type="EMBL" id="AMB94274.1"/>
    </source>
</evidence>
<organism evidence="10 12">
    <name type="scientific">Aerococcus sanguinicola</name>
    <dbReference type="NCBI Taxonomy" id="119206"/>
    <lineage>
        <taxon>Bacteria</taxon>
        <taxon>Bacillati</taxon>
        <taxon>Bacillota</taxon>
        <taxon>Bacilli</taxon>
        <taxon>Lactobacillales</taxon>
        <taxon>Aerococcaceae</taxon>
        <taxon>Aerococcus</taxon>
    </lineage>
</organism>
<evidence type="ECO:0000256" key="9">
    <source>
        <dbReference type="ARBA" id="ARBA00023049"/>
    </source>
</evidence>
<dbReference type="KEGG" id="asan:AWM72_05630"/>
<evidence type="ECO:0000313" key="11">
    <source>
        <dbReference type="EMBL" id="PKZ22450.1"/>
    </source>
</evidence>
<keyword evidence="9" id="KW-0482">Metalloprotease</keyword>
<dbReference type="InterPro" id="IPR035097">
    <property type="entry name" value="M29_N-terminal"/>
</dbReference>
<comment type="cofactor">
    <cofactor evidence="3">
        <name>Zn(2+)</name>
        <dbReference type="ChEBI" id="CHEBI:29105"/>
    </cofactor>
</comment>
<dbReference type="PRINTS" id="PR00919">
    <property type="entry name" value="THERMOPTASE"/>
</dbReference>
<dbReference type="GO" id="GO:0046872">
    <property type="term" value="F:metal ion binding"/>
    <property type="evidence" value="ECO:0007669"/>
    <property type="project" value="UniProtKB-KW"/>
</dbReference>
<evidence type="ECO:0000256" key="2">
    <source>
        <dbReference type="ARBA" id="ARBA00001946"/>
    </source>
</evidence>
<dbReference type="Proteomes" id="UP000234239">
    <property type="component" value="Unassembled WGS sequence"/>
</dbReference>
<dbReference type="Proteomes" id="UP000069912">
    <property type="component" value="Chromosome"/>
</dbReference>
<accession>A0A0X8FBG9</accession>
<protein>
    <submittedName>
        <fullName evidence="11">Aminopeptidase</fullName>
    </submittedName>
    <submittedName>
        <fullName evidence="10">Peptidase M29</fullName>
    </submittedName>
</protein>
<dbReference type="Pfam" id="PF02073">
    <property type="entry name" value="Peptidase_M29"/>
    <property type="match status" value="1"/>
</dbReference>
<dbReference type="InterPro" id="IPR000787">
    <property type="entry name" value="Peptidase_M29"/>
</dbReference>
<dbReference type="Gene3D" id="3.40.1830.10">
    <property type="entry name" value="Thermophilic metalloprotease (M29)"/>
    <property type="match status" value="1"/>
</dbReference>
<keyword evidence="6" id="KW-0645">Protease</keyword>
<comment type="cofactor">
    <cofactor evidence="2">
        <name>Mg(2+)</name>
        <dbReference type="ChEBI" id="CHEBI:18420"/>
    </cofactor>
</comment>
<dbReference type="GO" id="GO:0004177">
    <property type="term" value="F:aminopeptidase activity"/>
    <property type="evidence" value="ECO:0007669"/>
    <property type="project" value="UniProtKB-KW"/>
</dbReference>
<dbReference type="RefSeq" id="WP_067974580.1">
    <property type="nucleotide sequence ID" value="NZ_CAJHKM010000001.1"/>
</dbReference>
<keyword evidence="5 11" id="KW-0031">Aminopeptidase</keyword>
<keyword evidence="12" id="KW-1185">Reference proteome</keyword>
<dbReference type="InterPro" id="IPR052170">
    <property type="entry name" value="M29_Exopeptidase"/>
</dbReference>
<evidence type="ECO:0000256" key="7">
    <source>
        <dbReference type="ARBA" id="ARBA00022723"/>
    </source>
</evidence>
<proteinExistence type="inferred from homology"/>